<dbReference type="Pfam" id="PF00004">
    <property type="entry name" value="AAA"/>
    <property type="match status" value="1"/>
</dbReference>
<dbReference type="InterPro" id="IPR003593">
    <property type="entry name" value="AAA+_ATPase"/>
</dbReference>
<dbReference type="KEGG" id="poy:PAM_677"/>
<dbReference type="InterPro" id="IPR003960">
    <property type="entry name" value="ATPase_AAA_CS"/>
</dbReference>
<dbReference type="GO" id="GO:0007033">
    <property type="term" value="P:vacuole organization"/>
    <property type="evidence" value="ECO:0007669"/>
    <property type="project" value="TreeGrafter"/>
</dbReference>
<dbReference type="eggNOG" id="COG0464">
    <property type="taxonomic scope" value="Bacteria"/>
</dbReference>
<dbReference type="GO" id="GO:0016887">
    <property type="term" value="F:ATP hydrolysis activity"/>
    <property type="evidence" value="ECO:0007669"/>
    <property type="project" value="InterPro"/>
</dbReference>
<dbReference type="EMBL" id="AP006628">
    <property type="protein sequence ID" value="BAD04762.1"/>
    <property type="molecule type" value="Genomic_DNA"/>
</dbReference>
<evidence type="ECO:0000256" key="2">
    <source>
        <dbReference type="SAM" id="MobiDB-lite"/>
    </source>
</evidence>
<dbReference type="HOGENOM" id="CLU_789501_0_0_14"/>
<evidence type="ECO:0000313" key="4">
    <source>
        <dbReference type="EMBL" id="BAD04762.1"/>
    </source>
</evidence>
<evidence type="ECO:0000259" key="3">
    <source>
        <dbReference type="SMART" id="SM00382"/>
    </source>
</evidence>
<dbReference type="InterPro" id="IPR050304">
    <property type="entry name" value="MT-severing_AAA_ATPase"/>
</dbReference>
<comment type="similarity">
    <text evidence="1">Belongs to the AAA ATPase family.</text>
</comment>
<keyword evidence="1" id="KW-0067">ATP-binding</keyword>
<dbReference type="SMART" id="SM00382">
    <property type="entry name" value="AAA"/>
    <property type="match status" value="1"/>
</dbReference>
<dbReference type="GO" id="GO:0016197">
    <property type="term" value="P:endosomal transport"/>
    <property type="evidence" value="ECO:0007669"/>
    <property type="project" value="TreeGrafter"/>
</dbReference>
<keyword evidence="1" id="KW-0547">Nucleotide-binding</keyword>
<organism evidence="4 5">
    <name type="scientific">Onion yellows phytoplasma (strain OY-M)</name>
    <dbReference type="NCBI Taxonomy" id="262768"/>
    <lineage>
        <taxon>Bacteria</taxon>
        <taxon>Bacillati</taxon>
        <taxon>Mycoplasmatota</taxon>
        <taxon>Mollicutes</taxon>
        <taxon>Acholeplasmatales</taxon>
        <taxon>Acholeplasmataceae</taxon>
        <taxon>Candidatus Phytoplasma</taxon>
        <taxon>16SrI (Aster yellows group)</taxon>
    </lineage>
</organism>
<dbReference type="InterPro" id="IPR027417">
    <property type="entry name" value="P-loop_NTPase"/>
</dbReference>
<dbReference type="BioCyc" id="OYEL262768:G1G26-826-MONOMER"/>
<evidence type="ECO:0000256" key="1">
    <source>
        <dbReference type="RuleBase" id="RU003651"/>
    </source>
</evidence>
<feature type="region of interest" description="Disordered" evidence="2">
    <location>
        <begin position="1"/>
        <end position="21"/>
    </location>
</feature>
<dbReference type="CDD" id="cd19481">
    <property type="entry name" value="RecA-like_protease"/>
    <property type="match status" value="1"/>
</dbReference>
<feature type="domain" description="AAA+ ATPase" evidence="3">
    <location>
        <begin position="67"/>
        <end position="223"/>
    </location>
</feature>
<name>Q6YPP8_ONYPE</name>
<sequence>MMPINPPTKFSAHPLVSQRRKETNDDIVNNISFANIIGMETEKETCNFILAMVSHPEWFQNAGKINTPKRFLLHGVPGTGKTLLARAFISQARQASPSTDAGCFEFTPSDFITKTREEGIEIIRAMFDFIRAEWHLNKNNGMGVILIDECDQVWKKMELINQEDQKMKDILNAFKAEITSLRSHCPHNPDAFIFVIGATNHLDQIDDAIKSRLNYHIEVKPLDTNGRKKFLEFLIEKRKTPITSTAKEYLLTTINDVLEKLTDKSKTGQRTMEYLLDDAIINACYETQGQSDIRIEDLKNLLKLFMDLICLKDFIKKLIIIKIIKSFYKRNKIKTQTKPCILRKFFQTFFF</sequence>
<dbReference type="PROSITE" id="PS00674">
    <property type="entry name" value="AAA"/>
    <property type="match status" value="1"/>
</dbReference>
<dbReference type="PANTHER" id="PTHR23074">
    <property type="entry name" value="AAA DOMAIN-CONTAINING"/>
    <property type="match status" value="1"/>
</dbReference>
<dbReference type="Gene3D" id="3.40.50.300">
    <property type="entry name" value="P-loop containing nucleotide triphosphate hydrolases"/>
    <property type="match status" value="1"/>
</dbReference>
<evidence type="ECO:0000313" key="5">
    <source>
        <dbReference type="Proteomes" id="UP000002523"/>
    </source>
</evidence>
<proteinExistence type="inferred from homology"/>
<gene>
    <name evidence="4" type="ordered locus">PAM_677</name>
</gene>
<dbReference type="InterPro" id="IPR003959">
    <property type="entry name" value="ATPase_AAA_core"/>
</dbReference>
<dbReference type="STRING" id="262768.PAM_677"/>
<accession>Q6YPP8</accession>
<dbReference type="SUPFAM" id="SSF52540">
    <property type="entry name" value="P-loop containing nucleoside triphosphate hydrolases"/>
    <property type="match status" value="1"/>
</dbReference>
<dbReference type="AlphaFoldDB" id="Q6YPP8"/>
<reference evidence="4 5" key="1">
    <citation type="journal article" date="2004" name="Nat. Genet.">
        <title>Reductive evolution suggested from the complete genome sequence of a plant-pathogenic phytoplasma.</title>
        <authorList>
            <person name="Oshima K."/>
            <person name="Kakizawa S."/>
            <person name="Nishigawa H."/>
            <person name="Jung H.-Y."/>
            <person name="Wei W."/>
            <person name="Suzuki S."/>
            <person name="Arashida R."/>
            <person name="Nakata D."/>
            <person name="Miyata S."/>
            <person name="Ugaki M."/>
            <person name="Namba S."/>
        </authorList>
    </citation>
    <scope>NUCLEOTIDE SEQUENCE [LARGE SCALE GENOMIC DNA]</scope>
    <source>
        <strain evidence="5">OY-M</strain>
    </source>
</reference>
<dbReference type="Proteomes" id="UP000002523">
    <property type="component" value="Chromosome"/>
</dbReference>
<protein>
    <recommendedName>
        <fullName evidence="3">AAA+ ATPase domain-containing protein</fullName>
    </recommendedName>
</protein>
<dbReference type="GO" id="GO:0005524">
    <property type="term" value="F:ATP binding"/>
    <property type="evidence" value="ECO:0007669"/>
    <property type="project" value="UniProtKB-KW"/>
</dbReference>
<dbReference type="PANTHER" id="PTHR23074:SF83">
    <property type="entry name" value="VACUOLAR PROTEIN SORTING-ASSOCIATED PROTEIN 4A"/>
    <property type="match status" value="1"/>
</dbReference>
<keyword evidence="5" id="KW-1185">Reference proteome</keyword>